<dbReference type="EMBL" id="JACGWJ010000025">
    <property type="protein sequence ID" value="KAL0315636.1"/>
    <property type="molecule type" value="Genomic_DNA"/>
</dbReference>
<comment type="caution">
    <text evidence="1">The sequence shown here is derived from an EMBL/GenBank/DDBJ whole genome shotgun (WGS) entry which is preliminary data.</text>
</comment>
<evidence type="ECO:0000313" key="1">
    <source>
        <dbReference type="EMBL" id="KAL0315636.1"/>
    </source>
</evidence>
<name>A0AAW2LBU3_SESRA</name>
<reference evidence="1" key="2">
    <citation type="journal article" date="2024" name="Plant">
        <title>Genomic evolution and insights into agronomic trait innovations of Sesamum species.</title>
        <authorList>
            <person name="Miao H."/>
            <person name="Wang L."/>
            <person name="Qu L."/>
            <person name="Liu H."/>
            <person name="Sun Y."/>
            <person name="Le M."/>
            <person name="Wang Q."/>
            <person name="Wei S."/>
            <person name="Zheng Y."/>
            <person name="Lin W."/>
            <person name="Duan Y."/>
            <person name="Cao H."/>
            <person name="Xiong S."/>
            <person name="Wang X."/>
            <person name="Wei L."/>
            <person name="Li C."/>
            <person name="Ma Q."/>
            <person name="Ju M."/>
            <person name="Zhao R."/>
            <person name="Li G."/>
            <person name="Mu C."/>
            <person name="Tian Q."/>
            <person name="Mei H."/>
            <person name="Zhang T."/>
            <person name="Gao T."/>
            <person name="Zhang H."/>
        </authorList>
    </citation>
    <scope>NUCLEOTIDE SEQUENCE</scope>
    <source>
        <strain evidence="1">G02</strain>
    </source>
</reference>
<accession>A0AAW2LBU3</accession>
<gene>
    <name evidence="1" type="ORF">Sradi_5441800</name>
</gene>
<organism evidence="1">
    <name type="scientific">Sesamum radiatum</name>
    <name type="common">Black benniseed</name>
    <dbReference type="NCBI Taxonomy" id="300843"/>
    <lineage>
        <taxon>Eukaryota</taxon>
        <taxon>Viridiplantae</taxon>
        <taxon>Streptophyta</taxon>
        <taxon>Embryophyta</taxon>
        <taxon>Tracheophyta</taxon>
        <taxon>Spermatophyta</taxon>
        <taxon>Magnoliopsida</taxon>
        <taxon>eudicotyledons</taxon>
        <taxon>Gunneridae</taxon>
        <taxon>Pentapetalae</taxon>
        <taxon>asterids</taxon>
        <taxon>lamiids</taxon>
        <taxon>Lamiales</taxon>
        <taxon>Pedaliaceae</taxon>
        <taxon>Sesamum</taxon>
    </lineage>
</organism>
<sequence>MATSILIHCLGRGPLESALARNPLITVEELSWMAEKCIKEEEMLEMKEGEWLDKRRTSKPLYHTLDSPLGGYTKDRGPPYMRKFTAYTPLNEPRAQALMAIKQSQVV</sequence>
<dbReference type="AlphaFoldDB" id="A0AAW2LBU3"/>
<protein>
    <submittedName>
        <fullName evidence="1">Uncharacterized protein</fullName>
    </submittedName>
</protein>
<reference evidence="1" key="1">
    <citation type="submission" date="2020-06" db="EMBL/GenBank/DDBJ databases">
        <authorList>
            <person name="Li T."/>
            <person name="Hu X."/>
            <person name="Zhang T."/>
            <person name="Song X."/>
            <person name="Zhang H."/>
            <person name="Dai N."/>
            <person name="Sheng W."/>
            <person name="Hou X."/>
            <person name="Wei L."/>
        </authorList>
    </citation>
    <scope>NUCLEOTIDE SEQUENCE</scope>
    <source>
        <strain evidence="1">G02</strain>
        <tissue evidence="1">Leaf</tissue>
    </source>
</reference>
<proteinExistence type="predicted"/>